<evidence type="ECO:0000313" key="2">
    <source>
        <dbReference type="Proteomes" id="UP000051373"/>
    </source>
</evidence>
<dbReference type="EMBL" id="LJUJ01000003">
    <property type="protein sequence ID" value="KPK64341.1"/>
    <property type="molecule type" value="Genomic_DNA"/>
</dbReference>
<dbReference type="InterPro" id="IPR014729">
    <property type="entry name" value="Rossmann-like_a/b/a_fold"/>
</dbReference>
<evidence type="ECO:0008006" key="3">
    <source>
        <dbReference type="Google" id="ProtNLM"/>
    </source>
</evidence>
<name>A0A0S8FUG6_UNCW3</name>
<evidence type="ECO:0000313" key="1">
    <source>
        <dbReference type="EMBL" id="KPK64341.1"/>
    </source>
</evidence>
<protein>
    <recommendedName>
        <fullName evidence="3">UspA domain-containing protein</fullName>
    </recommendedName>
</protein>
<dbReference type="SUPFAM" id="SSF52402">
    <property type="entry name" value="Adenine nucleotide alpha hydrolases-like"/>
    <property type="match status" value="1"/>
</dbReference>
<proteinExistence type="predicted"/>
<accession>A0A0S8FUG6</accession>
<reference evidence="1 2" key="1">
    <citation type="journal article" date="2015" name="Microbiome">
        <title>Genomic resolution of linkages in carbon, nitrogen, and sulfur cycling among widespread estuary sediment bacteria.</title>
        <authorList>
            <person name="Baker B.J."/>
            <person name="Lazar C.S."/>
            <person name="Teske A.P."/>
            <person name="Dick G.J."/>
        </authorList>
    </citation>
    <scope>NUCLEOTIDE SEQUENCE [LARGE SCALE GENOMIC DNA]</scope>
    <source>
        <strain evidence="1">SM23_42</strain>
    </source>
</reference>
<dbReference type="Gene3D" id="3.40.50.620">
    <property type="entry name" value="HUPs"/>
    <property type="match status" value="1"/>
</dbReference>
<gene>
    <name evidence="1" type="ORF">AMJ83_02680</name>
</gene>
<dbReference type="Proteomes" id="UP000051373">
    <property type="component" value="Unassembled WGS sequence"/>
</dbReference>
<sequence length="131" mass="14917">MNFTRSLLVLTEDADQSILSVAVQFCKNSGSRLFVLFVIEPDRISRLASLTHQKVKVLHKKTEEDGWKLLYLIEDEAVENGVWTSLHLEQGNLLQMTKHYVDAYEIDVLLIKKKEGSKRIFVSCSVPVIGL</sequence>
<dbReference type="STRING" id="1703779.AMJ83_02680"/>
<comment type="caution">
    <text evidence="1">The sequence shown here is derived from an EMBL/GenBank/DDBJ whole genome shotgun (WGS) entry which is preliminary data.</text>
</comment>
<organism evidence="1 2">
    <name type="scientific">candidate division WOR_3 bacterium SM23_42</name>
    <dbReference type="NCBI Taxonomy" id="1703779"/>
    <lineage>
        <taxon>Bacteria</taxon>
        <taxon>Bacteria division WOR-3</taxon>
    </lineage>
</organism>
<dbReference type="AlphaFoldDB" id="A0A0S8FUG6"/>